<reference evidence="2" key="1">
    <citation type="submission" date="2016-11" db="UniProtKB">
        <authorList>
            <consortium name="WormBaseParasite"/>
        </authorList>
    </citation>
    <scope>IDENTIFICATION</scope>
</reference>
<keyword evidence="1" id="KW-1185">Reference proteome</keyword>
<evidence type="ECO:0000313" key="2">
    <source>
        <dbReference type="WBParaSite" id="L893_g16383.t1"/>
    </source>
</evidence>
<evidence type="ECO:0000313" key="1">
    <source>
        <dbReference type="Proteomes" id="UP000095287"/>
    </source>
</evidence>
<organism evidence="1 2">
    <name type="scientific">Steinernema glaseri</name>
    <dbReference type="NCBI Taxonomy" id="37863"/>
    <lineage>
        <taxon>Eukaryota</taxon>
        <taxon>Metazoa</taxon>
        <taxon>Ecdysozoa</taxon>
        <taxon>Nematoda</taxon>
        <taxon>Chromadorea</taxon>
        <taxon>Rhabditida</taxon>
        <taxon>Tylenchina</taxon>
        <taxon>Panagrolaimomorpha</taxon>
        <taxon>Strongyloidoidea</taxon>
        <taxon>Steinernematidae</taxon>
        <taxon>Steinernema</taxon>
    </lineage>
</organism>
<proteinExistence type="predicted"/>
<dbReference type="AlphaFoldDB" id="A0A1I7YH73"/>
<dbReference type="Proteomes" id="UP000095287">
    <property type="component" value="Unplaced"/>
</dbReference>
<name>A0A1I7YH73_9BILA</name>
<dbReference type="WBParaSite" id="L893_g16383.t1">
    <property type="protein sequence ID" value="L893_g16383.t1"/>
    <property type="gene ID" value="L893_g16383"/>
</dbReference>
<sequence length="73" mass="8433">MSTINYPRTEECKKTTMRVDKEPFFPVPLATCLQHFGNKEVLSNKTLRMPNSILEVRKHIQIAILHYCPLGCT</sequence>
<protein>
    <submittedName>
        <fullName evidence="2">Uncharacterized protein</fullName>
    </submittedName>
</protein>
<accession>A0A1I7YH73</accession>